<evidence type="ECO:0000256" key="1">
    <source>
        <dbReference type="SAM" id="Phobius"/>
    </source>
</evidence>
<dbReference type="AlphaFoldDB" id="A0A417YUR1"/>
<keyword evidence="1" id="KW-1133">Transmembrane helix</keyword>
<organism evidence="2 3">
    <name type="scientific">Neobacillus notoginsengisoli</name>
    <dbReference type="NCBI Taxonomy" id="1578198"/>
    <lineage>
        <taxon>Bacteria</taxon>
        <taxon>Bacillati</taxon>
        <taxon>Bacillota</taxon>
        <taxon>Bacilli</taxon>
        <taxon>Bacillales</taxon>
        <taxon>Bacillaceae</taxon>
        <taxon>Neobacillus</taxon>
    </lineage>
</organism>
<accession>A0A417YUR1</accession>
<sequence length="257" mass="28760">MNIFKQLYKSMYSPKDIAFYRFQGIGKTILYVFLLTFISILPTFYHFSVAINTGLEAAEQIIRKELPDFAIKNGSLETDTNMPVTIKRDDFSIIIDPTGSVSQEDLADMGNAFGFLKDDFALAAGGRVQSYSYAMLDNSTLAKQDFVDFITAMDGANYIILPIVFFFILLVSSAMKFIEVSILAVMGIMLKNMGGRRLNYGHLWRMAAYSVTISTIFFTIMEAMKTVVPSGFLINWLVSAIVLYLAVKETPAPKKAQ</sequence>
<dbReference type="InterPro" id="IPR009574">
    <property type="entry name" value="DUF1189"/>
</dbReference>
<proteinExistence type="predicted"/>
<keyword evidence="1" id="KW-0812">Transmembrane</keyword>
<evidence type="ECO:0000313" key="3">
    <source>
        <dbReference type="Proteomes" id="UP000284416"/>
    </source>
</evidence>
<feature type="transmembrane region" description="Helical" evidence="1">
    <location>
        <begin position="159"/>
        <end position="190"/>
    </location>
</feature>
<keyword evidence="3" id="KW-1185">Reference proteome</keyword>
<comment type="caution">
    <text evidence="2">The sequence shown here is derived from an EMBL/GenBank/DDBJ whole genome shotgun (WGS) entry which is preliminary data.</text>
</comment>
<dbReference type="Pfam" id="PF06691">
    <property type="entry name" value="DUF1189"/>
    <property type="match status" value="1"/>
</dbReference>
<protein>
    <submittedName>
        <fullName evidence="2">DUF1189 domain-containing protein</fullName>
    </submittedName>
</protein>
<name>A0A417YUR1_9BACI</name>
<dbReference type="EMBL" id="QWEG01000005">
    <property type="protein sequence ID" value="RHW41047.1"/>
    <property type="molecule type" value="Genomic_DNA"/>
</dbReference>
<reference evidence="2 3" key="1">
    <citation type="journal article" date="2017" name="Int. J. Syst. Evol. Microbiol.">
        <title>Bacillus notoginsengisoli sp. nov., a novel bacterium isolated from the rhizosphere of Panax notoginseng.</title>
        <authorList>
            <person name="Zhang M.Y."/>
            <person name="Cheng J."/>
            <person name="Cai Y."/>
            <person name="Zhang T.Y."/>
            <person name="Wu Y.Y."/>
            <person name="Manikprabhu D."/>
            <person name="Li W.J."/>
            <person name="Zhang Y.X."/>
        </authorList>
    </citation>
    <scope>NUCLEOTIDE SEQUENCE [LARGE SCALE GENOMIC DNA]</scope>
    <source>
        <strain evidence="2 3">JCM 30743</strain>
    </source>
</reference>
<dbReference type="Proteomes" id="UP000284416">
    <property type="component" value="Unassembled WGS sequence"/>
</dbReference>
<keyword evidence="1" id="KW-0472">Membrane</keyword>
<gene>
    <name evidence="2" type="ORF">D1B31_08860</name>
</gene>
<feature type="transmembrane region" description="Helical" evidence="1">
    <location>
        <begin position="29"/>
        <end position="47"/>
    </location>
</feature>
<feature type="transmembrane region" description="Helical" evidence="1">
    <location>
        <begin position="227"/>
        <end position="247"/>
    </location>
</feature>
<feature type="transmembrane region" description="Helical" evidence="1">
    <location>
        <begin position="202"/>
        <end position="221"/>
    </location>
</feature>
<evidence type="ECO:0000313" key="2">
    <source>
        <dbReference type="EMBL" id="RHW41047.1"/>
    </source>
</evidence>
<dbReference type="OrthoDB" id="1903376at2"/>